<dbReference type="UniPathway" id="UPA00143"/>
<feature type="region of interest" description="Disordered" evidence="5">
    <location>
        <begin position="417"/>
        <end position="441"/>
    </location>
</feature>
<evidence type="ECO:0000256" key="1">
    <source>
        <dbReference type="ARBA" id="ARBA00004906"/>
    </source>
</evidence>
<dbReference type="AlphaFoldDB" id="A0A1Q3CLC2"/>
<evidence type="ECO:0000313" key="9">
    <source>
        <dbReference type="Proteomes" id="UP000187406"/>
    </source>
</evidence>
<dbReference type="PROSITE" id="PS50097">
    <property type="entry name" value="BTB"/>
    <property type="match status" value="1"/>
</dbReference>
<feature type="domain" description="NPH3" evidence="7">
    <location>
        <begin position="229"/>
        <end position="297"/>
    </location>
</feature>
<evidence type="ECO:0000259" key="7">
    <source>
        <dbReference type="PROSITE" id="PS51649"/>
    </source>
</evidence>
<accession>A0A1Q3CLC2</accession>
<dbReference type="Proteomes" id="UP000187406">
    <property type="component" value="Unassembled WGS sequence"/>
</dbReference>
<dbReference type="STRING" id="3775.A0A1Q3CLC2"/>
<dbReference type="SUPFAM" id="SSF54695">
    <property type="entry name" value="POZ domain"/>
    <property type="match status" value="1"/>
</dbReference>
<comment type="pathway">
    <text evidence="1">Protein modification; protein ubiquitination.</text>
</comment>
<keyword evidence="2" id="KW-0833">Ubl conjugation pathway</keyword>
<dbReference type="PANTHER" id="PTHR32370">
    <property type="entry name" value="OS12G0117600 PROTEIN"/>
    <property type="match status" value="1"/>
</dbReference>
<evidence type="ECO:0000256" key="2">
    <source>
        <dbReference type="ARBA" id="ARBA00022786"/>
    </source>
</evidence>
<comment type="similarity">
    <text evidence="3">Belongs to the NPH3 family.</text>
</comment>
<name>A0A1Q3CLC2_CEPFO</name>
<dbReference type="InterPro" id="IPR043454">
    <property type="entry name" value="NPH3/RPT2-like"/>
</dbReference>
<evidence type="ECO:0000259" key="6">
    <source>
        <dbReference type="PROSITE" id="PS50097"/>
    </source>
</evidence>
<comment type="caution">
    <text evidence="8">The sequence shown here is derived from an EMBL/GenBank/DDBJ whole genome shotgun (WGS) entry which is preliminary data.</text>
</comment>
<dbReference type="Gene3D" id="3.30.710.10">
    <property type="entry name" value="Potassium Channel Kv1.1, Chain A"/>
    <property type="match status" value="1"/>
</dbReference>
<proteinExistence type="inferred from homology"/>
<dbReference type="InterPro" id="IPR027356">
    <property type="entry name" value="NPH3_dom"/>
</dbReference>
<feature type="domain" description="BTB" evidence="6">
    <location>
        <begin position="54"/>
        <end position="118"/>
    </location>
</feature>
<dbReference type="InParanoid" id="A0A1Q3CLC2"/>
<organism evidence="8 9">
    <name type="scientific">Cephalotus follicularis</name>
    <name type="common">Albany pitcher plant</name>
    <dbReference type="NCBI Taxonomy" id="3775"/>
    <lineage>
        <taxon>Eukaryota</taxon>
        <taxon>Viridiplantae</taxon>
        <taxon>Streptophyta</taxon>
        <taxon>Embryophyta</taxon>
        <taxon>Tracheophyta</taxon>
        <taxon>Spermatophyta</taxon>
        <taxon>Magnoliopsida</taxon>
        <taxon>eudicotyledons</taxon>
        <taxon>Gunneridae</taxon>
        <taxon>Pentapetalae</taxon>
        <taxon>rosids</taxon>
        <taxon>fabids</taxon>
        <taxon>Oxalidales</taxon>
        <taxon>Cephalotaceae</taxon>
        <taxon>Cephalotus</taxon>
    </lineage>
</organism>
<sequence length="464" mass="51850">MNAWGNLGMVETIYEEEYECSTGSPSLSPTLSSPSSTPLHSRVEAWSVATGHKSDVSIHVQGTCFHLHKDPLTSRSIYLKRHLTQVKELTLSPPLNITADTFALLANFCYGSHVVITPFNVAALRTAAELLQMTETDVNGDENLMQITETYFRRVIAVNGEFAMVVFRSCLPLLPEAETVAFLLSRCLEALILTHDSDDAEGDGIVSCFDDVIKMPAEEFQIVADSMQRLRSHDVAYRIVDYYIKKHSGKITEDQKTHICNSIDCNKLSPELLLDAVQNPRMPLRFIVRAMLIEQLNTRRVIFSATANQQPQRDRIQLDSMTLGAILQRDATKRQAAQLKAAMEATSSRIENLEKQLHGMKKLILECEEEINENMSRSIVDSGRSASFHHVPVNRIKRGERGSSSSMSYRFSGKERALWSSNSEEFSDETPRPGAKKSIGKRLISGLTSAFKVSSNPAWKHGSK</sequence>
<dbReference type="GO" id="GO:0016567">
    <property type="term" value="P:protein ubiquitination"/>
    <property type="evidence" value="ECO:0007669"/>
    <property type="project" value="UniProtKB-UniPathway"/>
</dbReference>
<dbReference type="SMART" id="SM00225">
    <property type="entry name" value="BTB"/>
    <property type="match status" value="1"/>
</dbReference>
<dbReference type="Pfam" id="PF03000">
    <property type="entry name" value="NPH3"/>
    <property type="match status" value="1"/>
</dbReference>
<dbReference type="EMBL" id="BDDD01002279">
    <property type="protein sequence ID" value="GAV80891.1"/>
    <property type="molecule type" value="Genomic_DNA"/>
</dbReference>
<dbReference type="Pfam" id="PF00651">
    <property type="entry name" value="BTB"/>
    <property type="match status" value="1"/>
</dbReference>
<evidence type="ECO:0000313" key="8">
    <source>
        <dbReference type="EMBL" id="GAV80891.1"/>
    </source>
</evidence>
<keyword evidence="4" id="KW-0175">Coiled coil</keyword>
<evidence type="ECO:0000256" key="3">
    <source>
        <dbReference type="PROSITE-ProRule" id="PRU00982"/>
    </source>
</evidence>
<feature type="coiled-coil region" evidence="4">
    <location>
        <begin position="329"/>
        <end position="370"/>
    </location>
</feature>
<dbReference type="OrthoDB" id="407106at2759"/>
<dbReference type="InterPro" id="IPR000210">
    <property type="entry name" value="BTB/POZ_dom"/>
</dbReference>
<keyword evidence="9" id="KW-1185">Reference proteome</keyword>
<evidence type="ECO:0000256" key="4">
    <source>
        <dbReference type="SAM" id="Coils"/>
    </source>
</evidence>
<protein>
    <submittedName>
        <fullName evidence="8">BTB domain-containing protein/NPH3 domain-containing protein</fullName>
    </submittedName>
</protein>
<reference evidence="9" key="1">
    <citation type="submission" date="2016-04" db="EMBL/GenBank/DDBJ databases">
        <title>Cephalotus genome sequencing.</title>
        <authorList>
            <person name="Fukushima K."/>
            <person name="Hasebe M."/>
            <person name="Fang X."/>
        </authorList>
    </citation>
    <scope>NUCLEOTIDE SEQUENCE [LARGE SCALE GENOMIC DNA]</scope>
    <source>
        <strain evidence="9">cv. St1</strain>
    </source>
</reference>
<dbReference type="FunCoup" id="A0A1Q3CLC2">
    <property type="interactions" value="361"/>
</dbReference>
<dbReference type="InterPro" id="IPR011333">
    <property type="entry name" value="SKP1/BTB/POZ_sf"/>
</dbReference>
<dbReference type="PROSITE" id="PS51649">
    <property type="entry name" value="NPH3"/>
    <property type="match status" value="1"/>
</dbReference>
<gene>
    <name evidence="8" type="ORF">CFOL_v3_24350</name>
</gene>
<evidence type="ECO:0000256" key="5">
    <source>
        <dbReference type="SAM" id="MobiDB-lite"/>
    </source>
</evidence>